<dbReference type="STRING" id="329885.A0A4U0VJX1"/>
<dbReference type="GO" id="GO:0009349">
    <property type="term" value="C:riboflavin synthase complex"/>
    <property type="evidence" value="ECO:0007669"/>
    <property type="project" value="UniProtKB-UniRule"/>
</dbReference>
<evidence type="ECO:0000256" key="4">
    <source>
        <dbReference type="ARBA" id="ARBA00022619"/>
    </source>
</evidence>
<organism evidence="9 10">
    <name type="scientific">Friedmanniomyces endolithicus</name>
    <dbReference type="NCBI Taxonomy" id="329885"/>
    <lineage>
        <taxon>Eukaryota</taxon>
        <taxon>Fungi</taxon>
        <taxon>Dikarya</taxon>
        <taxon>Ascomycota</taxon>
        <taxon>Pezizomycotina</taxon>
        <taxon>Dothideomycetes</taxon>
        <taxon>Dothideomycetidae</taxon>
        <taxon>Mycosphaerellales</taxon>
        <taxon>Teratosphaeriaceae</taxon>
        <taxon>Friedmanniomyces</taxon>
    </lineage>
</organism>
<feature type="region of interest" description="Disordered" evidence="8">
    <location>
        <begin position="119"/>
        <end position="147"/>
    </location>
</feature>
<evidence type="ECO:0000256" key="8">
    <source>
        <dbReference type="SAM" id="MobiDB-lite"/>
    </source>
</evidence>
<dbReference type="InterPro" id="IPR034964">
    <property type="entry name" value="LS"/>
</dbReference>
<evidence type="ECO:0000256" key="3">
    <source>
        <dbReference type="ARBA" id="ARBA00012664"/>
    </source>
</evidence>
<evidence type="ECO:0000313" key="9">
    <source>
        <dbReference type="EMBL" id="TKA48696.1"/>
    </source>
</evidence>
<dbReference type="GO" id="GO:0005758">
    <property type="term" value="C:mitochondrial intermembrane space"/>
    <property type="evidence" value="ECO:0007669"/>
    <property type="project" value="TreeGrafter"/>
</dbReference>
<evidence type="ECO:0000256" key="2">
    <source>
        <dbReference type="ARBA" id="ARBA00007424"/>
    </source>
</evidence>
<comment type="similarity">
    <text evidence="2 7">Belongs to the DMRL synthase family.</text>
</comment>
<comment type="pathway">
    <text evidence="1 7">Cofactor biosynthesis; riboflavin biosynthesis; riboflavin from 2-hydroxy-3-oxobutyl phosphate and 5-amino-6-(D-ribitylamino)uracil: step 1/2.</text>
</comment>
<dbReference type="PANTHER" id="PTHR21058">
    <property type="entry name" value="6,7-DIMETHYL-8-RIBITYLLUMAZINE SYNTHASE DMRL SYNTHASE LUMAZINE SYNTHASE"/>
    <property type="match status" value="1"/>
</dbReference>
<dbReference type="PANTHER" id="PTHR21058:SF0">
    <property type="entry name" value="6,7-DIMETHYL-8-RIBITYLLUMAZINE SYNTHASE"/>
    <property type="match status" value="1"/>
</dbReference>
<evidence type="ECO:0000256" key="1">
    <source>
        <dbReference type="ARBA" id="ARBA00004917"/>
    </source>
</evidence>
<evidence type="ECO:0000313" key="10">
    <source>
        <dbReference type="Proteomes" id="UP000310066"/>
    </source>
</evidence>
<dbReference type="Proteomes" id="UP000310066">
    <property type="component" value="Unassembled WGS sequence"/>
</dbReference>
<dbReference type="Pfam" id="PF00885">
    <property type="entry name" value="DMRL_synthase"/>
    <property type="match status" value="2"/>
</dbReference>
<dbReference type="CDD" id="cd09209">
    <property type="entry name" value="Lumazine_synthase-I"/>
    <property type="match status" value="1"/>
</dbReference>
<dbReference type="HAMAP" id="MF_00178">
    <property type="entry name" value="Lumazine_synth"/>
    <property type="match status" value="1"/>
</dbReference>
<dbReference type="EMBL" id="NAJP01000003">
    <property type="protein sequence ID" value="TKA48696.1"/>
    <property type="molecule type" value="Genomic_DNA"/>
</dbReference>
<protein>
    <recommendedName>
        <fullName evidence="3 7">6,7-dimethyl-8-ribityllumazine synthase</fullName>
        <shortName evidence="7">DMRL synthase</shortName>
        <ecNumber evidence="3 7">2.5.1.78</ecNumber>
    </recommendedName>
</protein>
<dbReference type="GO" id="GO:0000906">
    <property type="term" value="F:6,7-dimethyl-8-ribityllumazine synthase activity"/>
    <property type="evidence" value="ECO:0007669"/>
    <property type="project" value="UniProtKB-EC"/>
</dbReference>
<dbReference type="GO" id="GO:0009231">
    <property type="term" value="P:riboflavin biosynthetic process"/>
    <property type="evidence" value="ECO:0007669"/>
    <property type="project" value="UniProtKB-UniPathway"/>
</dbReference>
<evidence type="ECO:0000256" key="5">
    <source>
        <dbReference type="ARBA" id="ARBA00022679"/>
    </source>
</evidence>
<dbReference type="InterPro" id="IPR036467">
    <property type="entry name" value="LS/RS_sf"/>
</dbReference>
<reference evidence="9 10" key="1">
    <citation type="submission" date="2017-03" db="EMBL/GenBank/DDBJ databases">
        <title>Genomes of endolithic fungi from Antarctica.</title>
        <authorList>
            <person name="Coleine C."/>
            <person name="Masonjones S."/>
            <person name="Stajich J.E."/>
        </authorList>
    </citation>
    <scope>NUCLEOTIDE SEQUENCE [LARGE SCALE GENOMIC DNA]</scope>
    <source>
        <strain evidence="9 10">CCFEE 5311</strain>
    </source>
</reference>
<comment type="catalytic activity">
    <reaction evidence="6 7">
        <text>(2S)-2-hydroxy-3-oxobutyl phosphate + 5-amino-6-(D-ribitylamino)uracil = 6,7-dimethyl-8-(1-D-ribityl)lumazine + phosphate + 2 H2O + H(+)</text>
        <dbReference type="Rhea" id="RHEA:26152"/>
        <dbReference type="ChEBI" id="CHEBI:15377"/>
        <dbReference type="ChEBI" id="CHEBI:15378"/>
        <dbReference type="ChEBI" id="CHEBI:15934"/>
        <dbReference type="ChEBI" id="CHEBI:43474"/>
        <dbReference type="ChEBI" id="CHEBI:58201"/>
        <dbReference type="ChEBI" id="CHEBI:58830"/>
        <dbReference type="EC" id="2.5.1.78"/>
    </reaction>
</comment>
<evidence type="ECO:0000256" key="6">
    <source>
        <dbReference type="ARBA" id="ARBA00048785"/>
    </source>
</evidence>
<evidence type="ECO:0000256" key="7">
    <source>
        <dbReference type="RuleBase" id="RU003795"/>
    </source>
</evidence>
<sequence length="247" mass="25518">MAGIKGLGEAHTYDGSPLRIAIIHARWNTTLISALLAGVLKSLTAAGVKRENIVVQSVPGSYELPYAVQRMYTASQTQAAAASSLLGGGGGGLGRGLVESATDLLGGSVTDLAGLGREVVGAGAPTPTPQTTEKEEKKKKEGEGGAKGLTQPFDALIAIGALIKGSTMHFEYISDAVSHGLMRVQLDTGCPVIFGLLTLLTEEQGRERAGMAGEGGDQGHNHGEDWGAAAVELGVKRRGWAEGRFVE</sequence>
<feature type="compositionally biased region" description="Basic and acidic residues" evidence="8">
    <location>
        <begin position="132"/>
        <end position="144"/>
    </location>
</feature>
<keyword evidence="4 7" id="KW-0686">Riboflavin biosynthesis</keyword>
<accession>A0A4U0VJX1</accession>
<keyword evidence="5 7" id="KW-0808">Transferase</keyword>
<dbReference type="InterPro" id="IPR002180">
    <property type="entry name" value="LS/RS"/>
</dbReference>
<name>A0A4U0VJX1_9PEZI</name>
<dbReference type="UniPathway" id="UPA00275">
    <property type="reaction ID" value="UER00404"/>
</dbReference>
<comment type="function">
    <text evidence="7">Catalyzes the formation of 6,7-dimethyl-8-ribityllumazine by condensation of 5-amino-6-(D-ribitylamino)uracil with 3,4-dihydroxy-2-butanone 4-phosphate. This is the penultimate step in the biosynthesis of riboflavin.</text>
</comment>
<dbReference type="OrthoDB" id="2965at2759"/>
<proteinExistence type="inferred from homology"/>
<dbReference type="SUPFAM" id="SSF52121">
    <property type="entry name" value="Lumazine synthase"/>
    <property type="match status" value="2"/>
</dbReference>
<dbReference type="EC" id="2.5.1.78" evidence="3 7"/>
<dbReference type="AlphaFoldDB" id="A0A4U0VJX1"/>
<dbReference type="Gene3D" id="3.40.50.960">
    <property type="entry name" value="Lumazine/riboflavin synthase"/>
    <property type="match status" value="1"/>
</dbReference>
<gene>
    <name evidence="9" type="ORF">B0A54_00832</name>
</gene>
<comment type="caution">
    <text evidence="9">The sequence shown here is derived from an EMBL/GenBank/DDBJ whole genome shotgun (WGS) entry which is preliminary data.</text>
</comment>